<dbReference type="Gene3D" id="3.30.40.10">
    <property type="entry name" value="Zinc/RING finger domain, C3HC4 (zinc finger)"/>
    <property type="match status" value="1"/>
</dbReference>
<organism evidence="12 13">
    <name type="scientific">Synchytrium endobioticum</name>
    <dbReference type="NCBI Taxonomy" id="286115"/>
    <lineage>
        <taxon>Eukaryota</taxon>
        <taxon>Fungi</taxon>
        <taxon>Fungi incertae sedis</taxon>
        <taxon>Chytridiomycota</taxon>
        <taxon>Chytridiomycota incertae sedis</taxon>
        <taxon>Chytridiomycetes</taxon>
        <taxon>Synchytriales</taxon>
        <taxon>Synchytriaceae</taxon>
        <taxon>Synchytrium</taxon>
    </lineage>
</organism>
<dbReference type="EMBL" id="QEAN01000057">
    <property type="protein sequence ID" value="TPX51213.1"/>
    <property type="molecule type" value="Genomic_DNA"/>
</dbReference>
<evidence type="ECO:0000256" key="8">
    <source>
        <dbReference type="ARBA" id="ARBA00080744"/>
    </source>
</evidence>
<dbReference type="Pfam" id="PF10607">
    <property type="entry name" value="CTLH"/>
    <property type="match status" value="1"/>
</dbReference>
<dbReference type="PROSITE" id="PS50897">
    <property type="entry name" value="CTLH"/>
    <property type="match status" value="1"/>
</dbReference>
<dbReference type="InterPro" id="IPR013083">
    <property type="entry name" value="Znf_RING/FYVE/PHD"/>
</dbReference>
<dbReference type="STRING" id="286115.A0A507DI10"/>
<dbReference type="InterPro" id="IPR045098">
    <property type="entry name" value="Fyv10_fam"/>
</dbReference>
<dbReference type="PANTHER" id="PTHR12170:SF3">
    <property type="entry name" value="GH10162P"/>
    <property type="match status" value="1"/>
</dbReference>
<keyword evidence="3" id="KW-0479">Metal-binding</keyword>
<dbReference type="InterPro" id="IPR006595">
    <property type="entry name" value="CTLH_C"/>
</dbReference>
<comment type="caution">
    <text evidence="12">The sequence shown here is derived from an EMBL/GenBank/DDBJ whole genome shotgun (WGS) entry which is preliminary data.</text>
</comment>
<dbReference type="CDD" id="cd16652">
    <property type="entry name" value="dRING_Rmd5p-like"/>
    <property type="match status" value="1"/>
</dbReference>
<feature type="zinc finger region" description="RING-Gid-type" evidence="9">
    <location>
        <begin position="327"/>
        <end position="371"/>
    </location>
</feature>
<evidence type="ECO:0000256" key="3">
    <source>
        <dbReference type="ARBA" id="ARBA00022723"/>
    </source>
</evidence>
<dbReference type="InterPro" id="IPR037683">
    <property type="entry name" value="Rmd5_dRing"/>
</dbReference>
<dbReference type="InterPro" id="IPR044063">
    <property type="entry name" value="ZF_RING_GID"/>
</dbReference>
<dbReference type="InterPro" id="IPR027370">
    <property type="entry name" value="Znf-RING_euk"/>
</dbReference>
<name>A0A507DI10_9FUNG</name>
<keyword evidence="13" id="KW-1185">Reference proteome</keyword>
<evidence type="ECO:0000256" key="1">
    <source>
        <dbReference type="ARBA" id="ARBA00004496"/>
    </source>
</evidence>
<dbReference type="FunFam" id="3.30.40.10:FF:000143">
    <property type="entry name" value="Regulator of gluconeogenesis Rmd5"/>
    <property type="match status" value="1"/>
</dbReference>
<dbReference type="PROSITE" id="PS51867">
    <property type="entry name" value="ZF_RING_GID"/>
    <property type="match status" value="1"/>
</dbReference>
<evidence type="ECO:0000256" key="5">
    <source>
        <dbReference type="ARBA" id="ARBA00022833"/>
    </source>
</evidence>
<feature type="domain" description="CTLH" evidence="10">
    <location>
        <begin position="147"/>
        <end position="204"/>
    </location>
</feature>
<dbReference type="InterPro" id="IPR024964">
    <property type="entry name" value="CTLH/CRA"/>
</dbReference>
<dbReference type="GO" id="GO:0005634">
    <property type="term" value="C:nucleus"/>
    <property type="evidence" value="ECO:0007669"/>
    <property type="project" value="TreeGrafter"/>
</dbReference>
<sequence length="390" mass="42418">MEAAAKEFEKVIKRQKTTADTTLEGIESLIQAVAMAQARISQEPASTSTTLSTQLHPTFKSTSHAIMEAHKDLHAATSKYTKMLDKKAKQAVADLDQVWDHPDAFADKDAALGRALHAHFVREGRFALAGVFADEAGVMAGEGVSGQFAEMHTIRQDLREGRLARAIAWAQLHRAALARLGATLEFQLHRLQFVQHLTDGGVQRALGYARSVFGPFAALHMKDIQRMLGSVLFAARLARSPYAELASASMWEDAHSAFTRSFCALLGLSAEPPLYVSVTVGASALPSIAKMTAILKDRAGIEWSTAGELPVEVPLLDTQRFHSVFACPVSKEQATEDNPPMMMACGHVVNKDSLNRLSRGNQATKFKCPCGSAMCSIYSIIVRSKGRNKQ</sequence>
<dbReference type="Proteomes" id="UP000317494">
    <property type="component" value="Unassembled WGS sequence"/>
</dbReference>
<evidence type="ECO:0000256" key="2">
    <source>
        <dbReference type="ARBA" id="ARBA00022490"/>
    </source>
</evidence>
<evidence type="ECO:0000256" key="6">
    <source>
        <dbReference type="ARBA" id="ARBA00061136"/>
    </source>
</evidence>
<keyword evidence="4 9" id="KW-0863">Zinc-finger</keyword>
<dbReference type="GO" id="GO:0061630">
    <property type="term" value="F:ubiquitin protein ligase activity"/>
    <property type="evidence" value="ECO:0007669"/>
    <property type="project" value="InterPro"/>
</dbReference>
<dbReference type="SMART" id="SM00668">
    <property type="entry name" value="CTLH"/>
    <property type="match status" value="1"/>
</dbReference>
<dbReference type="GO" id="GO:0008270">
    <property type="term" value="F:zinc ion binding"/>
    <property type="evidence" value="ECO:0007669"/>
    <property type="project" value="UniProtKB-KW"/>
</dbReference>
<evidence type="ECO:0000256" key="4">
    <source>
        <dbReference type="ARBA" id="ARBA00022771"/>
    </source>
</evidence>
<dbReference type="InterPro" id="IPR013144">
    <property type="entry name" value="CRA_dom"/>
</dbReference>
<gene>
    <name evidence="12" type="ORF">SeMB42_g01986</name>
</gene>
<accession>A0A507DI10</accession>
<protein>
    <recommendedName>
        <fullName evidence="8">GID complex catalytic subunit 2</fullName>
    </recommendedName>
    <alternativeName>
        <fullName evidence="7">Glucose-induced degradation protein 2</fullName>
    </alternativeName>
</protein>
<evidence type="ECO:0000256" key="9">
    <source>
        <dbReference type="PROSITE-ProRule" id="PRU01215"/>
    </source>
</evidence>
<evidence type="ECO:0000259" key="11">
    <source>
        <dbReference type="PROSITE" id="PS51867"/>
    </source>
</evidence>
<comment type="similarity">
    <text evidence="6">Belongs to the RMD5/GID2 family.</text>
</comment>
<dbReference type="VEuPathDB" id="FungiDB:SeMB42_g01986"/>
<dbReference type="SMART" id="SM00757">
    <property type="entry name" value="CRA"/>
    <property type="match status" value="1"/>
</dbReference>
<dbReference type="Pfam" id="PF13445">
    <property type="entry name" value="zf-RING_UBOX"/>
    <property type="match status" value="1"/>
</dbReference>
<proteinExistence type="inferred from homology"/>
<dbReference type="GO" id="GO:0034657">
    <property type="term" value="C:GID complex"/>
    <property type="evidence" value="ECO:0007669"/>
    <property type="project" value="TreeGrafter"/>
</dbReference>
<dbReference type="SUPFAM" id="SSF57850">
    <property type="entry name" value="RING/U-box"/>
    <property type="match status" value="1"/>
</dbReference>
<evidence type="ECO:0000313" key="13">
    <source>
        <dbReference type="Proteomes" id="UP000317494"/>
    </source>
</evidence>
<comment type="subcellular location">
    <subcellularLocation>
        <location evidence="1">Cytoplasm</location>
    </subcellularLocation>
</comment>
<evidence type="ECO:0000259" key="10">
    <source>
        <dbReference type="PROSITE" id="PS50897"/>
    </source>
</evidence>
<evidence type="ECO:0000313" key="12">
    <source>
        <dbReference type="EMBL" id="TPX51213.1"/>
    </source>
</evidence>
<reference evidence="12 13" key="1">
    <citation type="journal article" date="2019" name="Sci. Rep.">
        <title>Comparative genomics of chytrid fungi reveal insights into the obligate biotrophic and pathogenic lifestyle of Synchytrium endobioticum.</title>
        <authorList>
            <person name="van de Vossenberg B.T.L.H."/>
            <person name="Warris S."/>
            <person name="Nguyen H.D.T."/>
            <person name="van Gent-Pelzer M.P.E."/>
            <person name="Joly D.L."/>
            <person name="van de Geest H.C."/>
            <person name="Bonants P.J.M."/>
            <person name="Smith D.S."/>
            <person name="Levesque C.A."/>
            <person name="van der Lee T.A.J."/>
        </authorList>
    </citation>
    <scope>NUCLEOTIDE SEQUENCE [LARGE SCALE GENOMIC DNA]</scope>
    <source>
        <strain evidence="12 13">MB42</strain>
    </source>
</reference>
<keyword evidence="2" id="KW-0963">Cytoplasm</keyword>
<evidence type="ECO:0000256" key="7">
    <source>
        <dbReference type="ARBA" id="ARBA00075398"/>
    </source>
</evidence>
<dbReference type="GO" id="GO:0043161">
    <property type="term" value="P:proteasome-mediated ubiquitin-dependent protein catabolic process"/>
    <property type="evidence" value="ECO:0007669"/>
    <property type="project" value="InterPro"/>
</dbReference>
<dbReference type="GO" id="GO:0005737">
    <property type="term" value="C:cytoplasm"/>
    <property type="evidence" value="ECO:0007669"/>
    <property type="project" value="UniProtKB-SubCell"/>
</dbReference>
<keyword evidence="5" id="KW-0862">Zinc</keyword>
<dbReference type="AlphaFoldDB" id="A0A507DI10"/>
<feature type="domain" description="RING-Gid-type" evidence="11">
    <location>
        <begin position="327"/>
        <end position="371"/>
    </location>
</feature>
<dbReference type="PANTHER" id="PTHR12170">
    <property type="entry name" value="MACROPHAGE ERYTHROBLAST ATTACHER-RELATED"/>
    <property type="match status" value="1"/>
</dbReference>